<reference evidence="1" key="1">
    <citation type="journal article" date="2014" name="Front. Microbiol.">
        <title>High frequency of phylogenetically diverse reductive dehalogenase-homologous genes in deep subseafloor sedimentary metagenomes.</title>
        <authorList>
            <person name="Kawai M."/>
            <person name="Futagami T."/>
            <person name="Toyoda A."/>
            <person name="Takaki Y."/>
            <person name="Nishi S."/>
            <person name="Hori S."/>
            <person name="Arai W."/>
            <person name="Tsubouchi T."/>
            <person name="Morono Y."/>
            <person name="Uchiyama I."/>
            <person name="Ito T."/>
            <person name="Fujiyama A."/>
            <person name="Inagaki F."/>
            <person name="Takami H."/>
        </authorList>
    </citation>
    <scope>NUCLEOTIDE SEQUENCE</scope>
    <source>
        <strain evidence="1">Expedition CK06-06</strain>
    </source>
</reference>
<accession>X1CUM4</accession>
<name>X1CUM4_9ZZZZ</name>
<dbReference type="AlphaFoldDB" id="X1CUM4"/>
<proteinExistence type="predicted"/>
<gene>
    <name evidence="1" type="ORF">S01H4_43161</name>
</gene>
<dbReference type="EMBL" id="BART01023781">
    <property type="protein sequence ID" value="GAG96672.1"/>
    <property type="molecule type" value="Genomic_DNA"/>
</dbReference>
<feature type="non-terminal residue" evidence="1">
    <location>
        <position position="1"/>
    </location>
</feature>
<organism evidence="1">
    <name type="scientific">marine sediment metagenome</name>
    <dbReference type="NCBI Taxonomy" id="412755"/>
    <lineage>
        <taxon>unclassified sequences</taxon>
        <taxon>metagenomes</taxon>
        <taxon>ecological metagenomes</taxon>
    </lineage>
</organism>
<evidence type="ECO:0000313" key="1">
    <source>
        <dbReference type="EMBL" id="GAG96672.1"/>
    </source>
</evidence>
<comment type="caution">
    <text evidence="1">The sequence shown here is derived from an EMBL/GenBank/DDBJ whole genome shotgun (WGS) entry which is preliminary data.</text>
</comment>
<sequence>IKAHGAHLTTSSDMKAKQPQQAYKYCFINVLPNNKQ</sequence>
<protein>
    <submittedName>
        <fullName evidence="1">Uncharacterized protein</fullName>
    </submittedName>
</protein>